<dbReference type="Pfam" id="PF03807">
    <property type="entry name" value="F420_oxidored"/>
    <property type="match status" value="1"/>
</dbReference>
<keyword evidence="8 14" id="KW-0641">Proline biosynthesis</keyword>
<dbReference type="NCBIfam" id="TIGR00112">
    <property type="entry name" value="proC"/>
    <property type="match status" value="1"/>
</dbReference>
<keyword evidence="9 13" id="KW-0521">NADP</keyword>
<dbReference type="InterPro" id="IPR036291">
    <property type="entry name" value="NAD(P)-bd_dom_sf"/>
</dbReference>
<dbReference type="InterPro" id="IPR053790">
    <property type="entry name" value="P5CR-like_CS"/>
</dbReference>
<evidence type="ECO:0000256" key="2">
    <source>
        <dbReference type="ARBA" id="ARBA00005205"/>
    </source>
</evidence>
<evidence type="ECO:0000313" key="18">
    <source>
        <dbReference type="EMBL" id="JAS00235.1"/>
    </source>
</evidence>
<evidence type="ECO:0000259" key="17">
    <source>
        <dbReference type="Pfam" id="PF14748"/>
    </source>
</evidence>
<comment type="pathway">
    <text evidence="2 14">Amino-acid biosynthesis; L-proline biosynthesis; L-proline from L-glutamate 5-semialdehyde: step 1/1.</text>
</comment>
<evidence type="ECO:0000256" key="15">
    <source>
        <dbReference type="SAM" id="SignalP"/>
    </source>
</evidence>
<dbReference type="InterPro" id="IPR029036">
    <property type="entry name" value="P5CR_dimer"/>
</dbReference>
<evidence type="ECO:0000256" key="7">
    <source>
        <dbReference type="ARBA" id="ARBA00022605"/>
    </source>
</evidence>
<evidence type="ECO:0000256" key="8">
    <source>
        <dbReference type="ARBA" id="ARBA00022650"/>
    </source>
</evidence>
<reference evidence="18" key="2">
    <citation type="journal article" date="2017" name="J. Med. Entomol.">
        <title>Transcriptome Analysis of the Triatoma infestans (Hemiptera: Reduviidae) Integument.</title>
        <authorList>
            <person name="Calderon-Fernandez G.M."/>
            <person name="Moriconi D.E."/>
            <person name="Dulbecco A.B."/>
            <person name="Juarez M.P."/>
        </authorList>
    </citation>
    <scope>NUCLEOTIDE SEQUENCE</scope>
    <source>
        <strain evidence="18">Int1</strain>
        <tissue evidence="18">Integument</tissue>
    </source>
</reference>
<feature type="chain" id="PRO_5007904943" description="Pyrroline-5-carboxylate reductase" evidence="15">
    <location>
        <begin position="19"/>
        <end position="278"/>
    </location>
</feature>
<evidence type="ECO:0000256" key="6">
    <source>
        <dbReference type="ARBA" id="ARBA00022490"/>
    </source>
</evidence>
<protein>
    <recommendedName>
        <fullName evidence="5 14">Pyrroline-5-carboxylate reductase</fullName>
        <ecNumber evidence="4 14">1.5.1.2</ecNumber>
    </recommendedName>
</protein>
<dbReference type="InterPro" id="IPR028939">
    <property type="entry name" value="P5C_Rdtase_cat_N"/>
</dbReference>
<evidence type="ECO:0000256" key="11">
    <source>
        <dbReference type="ARBA" id="ARBA00050547"/>
    </source>
</evidence>
<dbReference type="FunFam" id="1.10.3730.10:FF:000001">
    <property type="entry name" value="Pyrroline-5-carboxylate reductase"/>
    <property type="match status" value="1"/>
</dbReference>
<evidence type="ECO:0000256" key="14">
    <source>
        <dbReference type="RuleBase" id="RU003903"/>
    </source>
</evidence>
<feature type="domain" description="Pyrroline-5-carboxylate reductase dimerisation" evidence="17">
    <location>
        <begin position="171"/>
        <end position="274"/>
    </location>
</feature>
<evidence type="ECO:0000256" key="1">
    <source>
        <dbReference type="ARBA" id="ARBA00004496"/>
    </source>
</evidence>
<comment type="catalytic activity">
    <reaction evidence="12 14">
        <text>L-proline + NADP(+) = (S)-1-pyrroline-5-carboxylate + NADPH + 2 H(+)</text>
        <dbReference type="Rhea" id="RHEA:14109"/>
        <dbReference type="ChEBI" id="CHEBI:15378"/>
        <dbReference type="ChEBI" id="CHEBI:17388"/>
        <dbReference type="ChEBI" id="CHEBI:57783"/>
        <dbReference type="ChEBI" id="CHEBI:58349"/>
        <dbReference type="ChEBI" id="CHEBI:60039"/>
        <dbReference type="EC" id="1.5.1.2"/>
    </reaction>
</comment>
<dbReference type="EMBL" id="GEMB01002968">
    <property type="protein sequence ID" value="JAS00235.1"/>
    <property type="molecule type" value="Transcribed_RNA"/>
</dbReference>
<evidence type="ECO:0000256" key="12">
    <source>
        <dbReference type="ARBA" id="ARBA00052690"/>
    </source>
</evidence>
<comment type="subcellular location">
    <subcellularLocation>
        <location evidence="1">Cytoplasm</location>
    </subcellularLocation>
</comment>
<dbReference type="FunFam" id="3.40.50.720:FF:000190">
    <property type="entry name" value="Pyrroline-5-carboxylate reductase"/>
    <property type="match status" value="1"/>
</dbReference>
<dbReference type="PANTHER" id="PTHR11645:SF62">
    <property type="entry name" value="PYRROLINE-5-CARBOXYLATE REDUCTASE"/>
    <property type="match status" value="1"/>
</dbReference>
<dbReference type="GO" id="GO:0004735">
    <property type="term" value="F:pyrroline-5-carboxylate reductase activity"/>
    <property type="evidence" value="ECO:0007669"/>
    <property type="project" value="UniProtKB-EC"/>
</dbReference>
<comment type="similarity">
    <text evidence="3 14">Belongs to the pyrroline-5-carboxylate reductase family.</text>
</comment>
<comment type="catalytic activity">
    <reaction evidence="11">
        <text>L-proline + NAD(+) = (S)-1-pyrroline-5-carboxylate + NADH + 2 H(+)</text>
        <dbReference type="Rhea" id="RHEA:14105"/>
        <dbReference type="ChEBI" id="CHEBI:15378"/>
        <dbReference type="ChEBI" id="CHEBI:17388"/>
        <dbReference type="ChEBI" id="CHEBI:57540"/>
        <dbReference type="ChEBI" id="CHEBI:57945"/>
        <dbReference type="ChEBI" id="CHEBI:60039"/>
        <dbReference type="EC" id="1.5.1.2"/>
    </reaction>
</comment>
<keyword evidence="7 14" id="KW-0028">Amino-acid biosynthesis</keyword>
<feature type="domain" description="Pyrroline-5-carboxylate reductase catalytic N-terminal" evidence="16">
    <location>
        <begin position="12"/>
        <end position="107"/>
    </location>
</feature>
<feature type="signal peptide" evidence="15">
    <location>
        <begin position="1"/>
        <end position="18"/>
    </location>
</feature>
<dbReference type="AlphaFoldDB" id="A0A170YTU3"/>
<feature type="binding site" evidence="13">
    <location>
        <position position="66"/>
    </location>
    <ligand>
        <name>NADPH</name>
        <dbReference type="ChEBI" id="CHEBI:57783"/>
    </ligand>
</feature>
<dbReference type="PIRSF" id="PIRSF000193">
    <property type="entry name" value="Pyrrol-5-carb_rd"/>
    <property type="match status" value="1"/>
</dbReference>
<sequence>MHLVVLICVMLKVGFVGGGRMAQALIKGFISAGLTKGNNVIASCAPGDEVSIRGLKELDVAINFNNKEIVQSSEVTVLAVKPQVMPEVLNDIKSSVTPKHLLLSVAMGITVKQLETELPNNSRVIRIMPNVASLVKKSASVYTVGSNATQSDAEITEQLFNAVGTCHKVPEYLFDPATALSGSGPAYVCIVIEAMADGAVREGMPRDLAYKLAAQTVLGAATLVLNENIHPAVLKDNVSSPAGSTCEGLYRLEEGGIRAAFIKAIHSATARCRKTSNS</sequence>
<evidence type="ECO:0000256" key="3">
    <source>
        <dbReference type="ARBA" id="ARBA00005525"/>
    </source>
</evidence>
<dbReference type="GO" id="GO:0005737">
    <property type="term" value="C:cytoplasm"/>
    <property type="evidence" value="ECO:0007669"/>
    <property type="project" value="UniProtKB-SubCell"/>
</dbReference>
<evidence type="ECO:0000259" key="16">
    <source>
        <dbReference type="Pfam" id="PF03807"/>
    </source>
</evidence>
<dbReference type="Gene3D" id="3.40.50.720">
    <property type="entry name" value="NAD(P)-binding Rossmann-like Domain"/>
    <property type="match status" value="1"/>
</dbReference>
<dbReference type="InterPro" id="IPR000304">
    <property type="entry name" value="Pyrroline-COOH_reductase"/>
</dbReference>
<keyword evidence="10 14" id="KW-0560">Oxidoreductase</keyword>
<accession>A0A170YTU3</accession>
<dbReference type="SUPFAM" id="SSF48179">
    <property type="entry name" value="6-phosphogluconate dehydrogenase C-terminal domain-like"/>
    <property type="match status" value="1"/>
</dbReference>
<dbReference type="Gene3D" id="1.10.3730.10">
    <property type="entry name" value="ProC C-terminal domain-like"/>
    <property type="match status" value="1"/>
</dbReference>
<organism evidence="18">
    <name type="scientific">Triatoma infestans</name>
    <name type="common">Assassin bug</name>
    <dbReference type="NCBI Taxonomy" id="30076"/>
    <lineage>
        <taxon>Eukaryota</taxon>
        <taxon>Metazoa</taxon>
        <taxon>Ecdysozoa</taxon>
        <taxon>Arthropoda</taxon>
        <taxon>Hexapoda</taxon>
        <taxon>Insecta</taxon>
        <taxon>Pterygota</taxon>
        <taxon>Neoptera</taxon>
        <taxon>Paraneoptera</taxon>
        <taxon>Hemiptera</taxon>
        <taxon>Heteroptera</taxon>
        <taxon>Panheteroptera</taxon>
        <taxon>Cimicomorpha</taxon>
        <taxon>Reduviidae</taxon>
        <taxon>Triatominae</taxon>
        <taxon>Triatoma</taxon>
    </lineage>
</organism>
<keyword evidence="6" id="KW-0963">Cytoplasm</keyword>
<proteinExistence type="inferred from homology"/>
<dbReference type="SUPFAM" id="SSF51735">
    <property type="entry name" value="NAD(P)-binding Rossmann-fold domains"/>
    <property type="match status" value="1"/>
</dbReference>
<evidence type="ECO:0000256" key="9">
    <source>
        <dbReference type="ARBA" id="ARBA00022857"/>
    </source>
</evidence>
<dbReference type="HAMAP" id="MF_01925">
    <property type="entry name" value="P5C_reductase"/>
    <property type="match status" value="1"/>
</dbReference>
<evidence type="ECO:0000256" key="10">
    <source>
        <dbReference type="ARBA" id="ARBA00023002"/>
    </source>
</evidence>
<dbReference type="UniPathway" id="UPA00098">
    <property type="reaction ID" value="UER00361"/>
</dbReference>
<dbReference type="GO" id="GO:0055129">
    <property type="term" value="P:L-proline biosynthetic process"/>
    <property type="evidence" value="ECO:0007669"/>
    <property type="project" value="UniProtKB-UniPathway"/>
</dbReference>
<feature type="binding site" evidence="13">
    <location>
        <begin position="79"/>
        <end position="82"/>
    </location>
    <ligand>
        <name>NADP(+)</name>
        <dbReference type="ChEBI" id="CHEBI:58349"/>
    </ligand>
</feature>
<keyword evidence="15" id="KW-0732">Signal</keyword>
<reference evidence="18" key="1">
    <citation type="submission" date="2016-04" db="EMBL/GenBank/DDBJ databases">
        <authorList>
            <person name="Calderon-Fernandez G.M.Sr."/>
        </authorList>
    </citation>
    <scope>NUCLEOTIDE SEQUENCE</scope>
    <source>
        <strain evidence="18">Int1</strain>
        <tissue evidence="18">Integument</tissue>
    </source>
</reference>
<evidence type="ECO:0000256" key="5">
    <source>
        <dbReference type="ARBA" id="ARBA00021413"/>
    </source>
</evidence>
<dbReference type="EC" id="1.5.1.2" evidence="4 14"/>
<dbReference type="PANTHER" id="PTHR11645">
    <property type="entry name" value="PYRROLINE-5-CARBOXYLATE REDUCTASE"/>
    <property type="match status" value="1"/>
</dbReference>
<evidence type="ECO:0000256" key="4">
    <source>
        <dbReference type="ARBA" id="ARBA00012855"/>
    </source>
</evidence>
<dbReference type="InterPro" id="IPR008927">
    <property type="entry name" value="6-PGluconate_DH-like_C_sf"/>
</dbReference>
<dbReference type="Pfam" id="PF14748">
    <property type="entry name" value="P5CR_dimer"/>
    <property type="match status" value="1"/>
</dbReference>
<name>A0A170YTU3_TRIIF</name>
<dbReference type="PROSITE" id="PS00521">
    <property type="entry name" value="P5CR"/>
    <property type="match status" value="1"/>
</dbReference>
<evidence type="ECO:0000256" key="13">
    <source>
        <dbReference type="PIRSR" id="PIRSR000193-1"/>
    </source>
</evidence>